<dbReference type="Proteomes" id="UP000190890">
    <property type="component" value="Unassembled WGS sequence"/>
</dbReference>
<dbReference type="EMBL" id="LZZM01000098">
    <property type="protein sequence ID" value="OOM79791.1"/>
    <property type="molecule type" value="Genomic_DNA"/>
</dbReference>
<comment type="caution">
    <text evidence="1">The sequence shown here is derived from an EMBL/GenBank/DDBJ whole genome shotgun (WGS) entry which is preliminary data.</text>
</comment>
<gene>
    <name evidence="1" type="ORF">CLPUN_14720</name>
</gene>
<dbReference type="OrthoDB" id="1634058at2"/>
<name>A0A1S8TPV7_9CLOT</name>
<evidence type="ECO:0000313" key="1">
    <source>
        <dbReference type="EMBL" id="OOM79791.1"/>
    </source>
</evidence>
<reference evidence="1 2" key="1">
    <citation type="submission" date="2016-05" db="EMBL/GenBank/DDBJ databases">
        <title>Microbial solvent formation.</title>
        <authorList>
            <person name="Poehlein A."/>
            <person name="Montoya Solano J.D."/>
            <person name="Flitsch S."/>
            <person name="Krabben P."/>
            <person name="Duerre P."/>
            <person name="Daniel R."/>
        </authorList>
    </citation>
    <scope>NUCLEOTIDE SEQUENCE [LARGE SCALE GENOMIC DNA]</scope>
    <source>
        <strain evidence="1 2">DSM 2619</strain>
    </source>
</reference>
<proteinExistence type="predicted"/>
<evidence type="ECO:0000313" key="2">
    <source>
        <dbReference type="Proteomes" id="UP000190890"/>
    </source>
</evidence>
<sequence length="88" mass="10202">MSIISLNNMKNKNIKSSQIKKKDKIKKSSGIMENSLIQYINEGFSADFEELMKNGYQDMAEINLEYSKLGFEYMLDDVNEYEAWICGV</sequence>
<dbReference type="AlphaFoldDB" id="A0A1S8TPV7"/>
<organism evidence="1 2">
    <name type="scientific">Clostridium puniceum</name>
    <dbReference type="NCBI Taxonomy" id="29367"/>
    <lineage>
        <taxon>Bacteria</taxon>
        <taxon>Bacillati</taxon>
        <taxon>Bacillota</taxon>
        <taxon>Clostridia</taxon>
        <taxon>Eubacteriales</taxon>
        <taxon>Clostridiaceae</taxon>
        <taxon>Clostridium</taxon>
    </lineage>
</organism>
<dbReference type="InterPro" id="IPR013321">
    <property type="entry name" value="Arc_rbn_hlx_hlx"/>
</dbReference>
<keyword evidence="2" id="KW-1185">Reference proteome</keyword>
<dbReference type="Gene3D" id="1.10.1220.10">
    <property type="entry name" value="Met repressor-like"/>
    <property type="match status" value="1"/>
</dbReference>
<dbReference type="GO" id="GO:0006355">
    <property type="term" value="P:regulation of DNA-templated transcription"/>
    <property type="evidence" value="ECO:0007669"/>
    <property type="project" value="InterPro"/>
</dbReference>
<dbReference type="RefSeq" id="WP_077846657.1">
    <property type="nucleotide sequence ID" value="NZ_LZZM01000098.1"/>
</dbReference>
<dbReference type="STRING" id="29367.CLPUN_14720"/>
<accession>A0A1S8TPV7</accession>
<protein>
    <submittedName>
        <fullName evidence="1">Uncharacterized protein</fullName>
    </submittedName>
</protein>